<protein>
    <submittedName>
        <fullName evidence="2">GyrI-like domain-containing protein</fullName>
    </submittedName>
</protein>
<keyword evidence="3" id="KW-1185">Reference proteome</keyword>
<evidence type="ECO:0000259" key="1">
    <source>
        <dbReference type="SMART" id="SM00871"/>
    </source>
</evidence>
<sequence length="158" mass="18586">MSETTLKNKTIKELDEIKLVGFRVLCPGDQYIIEIPKASLQLSERISEIKQVVNPLLQFGAFVVENGTDEEDGYWVCVEVKEYEDIPSDMVTLTVPPQRYAVSRHKGVNYKIMDAYNNLHLWIEENKYRRIKDKWHIEKFYSWKDTENVDVELLDTVE</sequence>
<dbReference type="EMBL" id="JBAWSY010000024">
    <property type="protein sequence ID" value="MEI4771644.1"/>
    <property type="molecule type" value="Genomic_DNA"/>
</dbReference>
<accession>A0ABU8F9F8</accession>
<feature type="domain" description="AraC effector-binding" evidence="1">
    <location>
        <begin position="7"/>
        <end position="158"/>
    </location>
</feature>
<organism evidence="2 3">
    <name type="scientific">Psychrobacillus mangrovi</name>
    <dbReference type="NCBI Taxonomy" id="3117745"/>
    <lineage>
        <taxon>Bacteria</taxon>
        <taxon>Bacillati</taxon>
        <taxon>Bacillota</taxon>
        <taxon>Bacilli</taxon>
        <taxon>Bacillales</taxon>
        <taxon>Bacillaceae</taxon>
        <taxon>Psychrobacillus</taxon>
    </lineage>
</organism>
<dbReference type="Gene3D" id="3.20.80.10">
    <property type="entry name" value="Regulatory factor, effector binding domain"/>
    <property type="match status" value="1"/>
</dbReference>
<dbReference type="SUPFAM" id="SSF55136">
    <property type="entry name" value="Probable bacterial effector-binding domain"/>
    <property type="match status" value="1"/>
</dbReference>
<evidence type="ECO:0000313" key="3">
    <source>
        <dbReference type="Proteomes" id="UP001364890"/>
    </source>
</evidence>
<reference evidence="2 3" key="1">
    <citation type="submission" date="2024-01" db="EMBL/GenBank/DDBJ databases">
        <title>Seven novel Bacillus-like species.</title>
        <authorList>
            <person name="Liu G."/>
        </authorList>
    </citation>
    <scope>NUCLEOTIDE SEQUENCE [LARGE SCALE GENOMIC DNA]</scope>
    <source>
        <strain evidence="2 3">FJAT-51614</strain>
    </source>
</reference>
<proteinExistence type="predicted"/>
<evidence type="ECO:0000313" key="2">
    <source>
        <dbReference type="EMBL" id="MEI4771644.1"/>
    </source>
</evidence>
<dbReference type="Pfam" id="PF06445">
    <property type="entry name" value="GyrI-like"/>
    <property type="match status" value="1"/>
</dbReference>
<name>A0ABU8F9F8_9BACI</name>
<dbReference type="InterPro" id="IPR011256">
    <property type="entry name" value="Reg_factor_effector_dom_sf"/>
</dbReference>
<dbReference type="RefSeq" id="WP_336499191.1">
    <property type="nucleotide sequence ID" value="NZ_JBAWSY010000024.1"/>
</dbReference>
<dbReference type="Proteomes" id="UP001364890">
    <property type="component" value="Unassembled WGS sequence"/>
</dbReference>
<dbReference type="InterPro" id="IPR010499">
    <property type="entry name" value="AraC_E-bd"/>
</dbReference>
<gene>
    <name evidence="2" type="ORF">WAX74_18635</name>
</gene>
<comment type="caution">
    <text evidence="2">The sequence shown here is derived from an EMBL/GenBank/DDBJ whole genome shotgun (WGS) entry which is preliminary data.</text>
</comment>
<dbReference type="SMART" id="SM00871">
    <property type="entry name" value="AraC_E_bind"/>
    <property type="match status" value="1"/>
</dbReference>
<dbReference type="InterPro" id="IPR029442">
    <property type="entry name" value="GyrI-like"/>
</dbReference>